<dbReference type="EMBL" id="CBUQ010000002">
    <property type="protein sequence ID" value="CDI66738.1"/>
    <property type="molecule type" value="Genomic_DNA"/>
</dbReference>
<evidence type="ECO:0000313" key="1">
    <source>
        <dbReference type="EMBL" id="CDI66738.1"/>
    </source>
</evidence>
<organism evidence="1 2">
    <name type="scientific">Bifidobacterium animalis subsp. animalis IM386</name>
    <dbReference type="NCBI Taxonomy" id="1402194"/>
    <lineage>
        <taxon>Bacteria</taxon>
        <taxon>Bacillati</taxon>
        <taxon>Actinomycetota</taxon>
        <taxon>Actinomycetes</taxon>
        <taxon>Bifidobacteriales</taxon>
        <taxon>Bifidobacteriaceae</taxon>
        <taxon>Bifidobacterium</taxon>
    </lineage>
</organism>
<sequence>MRVNIAMNQFLDEAQQQRRCAVMPTRAVRQALLRRVRTGEIVSPMRGLYARASYWKSLDTVERNRHVVRAKSRQHPEWVFGGLEAVCMHGLDHDYALHSSNLTVLSPTHAQAKPVHGITHICMPNCNYAVIDGVKVLPLAQTVAMGLRSFDFVNGMQIANCALRHGLTKQEIGDCMSRLGNCGASAWRVLEYGSDRCENGGESRAYGVMLDEGVAPPLLQ</sequence>
<comment type="caution">
    <text evidence="1">The sequence shown here is derived from an EMBL/GenBank/DDBJ whole genome shotgun (WGS) entry which is preliminary data.</text>
</comment>
<reference evidence="1 2" key="1">
    <citation type="submission" date="2013-10" db="EMBL/GenBank/DDBJ databases">
        <authorList>
            <person name="Manrique M."/>
        </authorList>
    </citation>
    <scope>NUCLEOTIDE SEQUENCE [LARGE SCALE GENOMIC DNA]</scope>
    <source>
        <strain evidence="1 2">IM386</strain>
    </source>
</reference>
<gene>
    <name evidence="1" type="ORF">BANIM336_00036</name>
</gene>
<name>A0AAV2W214_9BIFI</name>
<dbReference type="Proteomes" id="UP000035645">
    <property type="component" value="Unassembled WGS sequence"/>
</dbReference>
<protein>
    <submittedName>
        <fullName evidence="1">Uncharacterized protein</fullName>
    </submittedName>
</protein>
<proteinExistence type="predicted"/>
<accession>A0AAV2W214</accession>
<evidence type="ECO:0000313" key="2">
    <source>
        <dbReference type="Proteomes" id="UP000035645"/>
    </source>
</evidence>
<dbReference type="RefSeq" id="WP_042986800.1">
    <property type="nucleotide sequence ID" value="NZ_CBUQ010000002.1"/>
</dbReference>
<dbReference type="AlphaFoldDB" id="A0AAV2W214"/>
<reference evidence="1 2" key="2">
    <citation type="submission" date="2015-01" db="EMBL/GenBank/DDBJ databases">
        <title>Genome sequence of a Bifidobacterium animalis strain.</title>
        <authorList>
            <person name="Bogovic-Matijasic B."/>
            <person name="Hacin B."/>
            <person name="Citar M."/>
            <person name="Svigelj K."/>
            <person name="Stempelj M."/>
            <person name="Rogelj I."/>
        </authorList>
    </citation>
    <scope>NUCLEOTIDE SEQUENCE [LARGE SCALE GENOMIC DNA]</scope>
    <source>
        <strain evidence="1 2">IM386</strain>
    </source>
</reference>